<evidence type="ECO:0000259" key="1">
    <source>
        <dbReference type="Pfam" id="PF01661"/>
    </source>
</evidence>
<organism evidence="2 3">
    <name type="scientific">Babesia divergens</name>
    <dbReference type="NCBI Taxonomy" id="32595"/>
    <lineage>
        <taxon>Eukaryota</taxon>
        <taxon>Sar</taxon>
        <taxon>Alveolata</taxon>
        <taxon>Apicomplexa</taxon>
        <taxon>Aconoidasida</taxon>
        <taxon>Piroplasmida</taxon>
        <taxon>Babesiidae</taxon>
        <taxon>Babesia</taxon>
    </lineage>
</organism>
<evidence type="ECO:0000313" key="3">
    <source>
        <dbReference type="Proteomes" id="UP001195914"/>
    </source>
</evidence>
<feature type="domain" description="Macro" evidence="1">
    <location>
        <begin position="192"/>
        <end position="284"/>
    </location>
</feature>
<protein>
    <recommendedName>
        <fullName evidence="1">Macro domain-containing protein</fullName>
    </recommendedName>
</protein>
<comment type="caution">
    <text evidence="2">The sequence shown here is derived from an EMBL/GenBank/DDBJ whole genome shotgun (WGS) entry which is preliminary data.</text>
</comment>
<reference evidence="2" key="2">
    <citation type="submission" date="2021-05" db="EMBL/GenBank/DDBJ databases">
        <authorList>
            <person name="Pain A."/>
        </authorList>
    </citation>
    <scope>NUCLEOTIDE SEQUENCE</scope>
    <source>
        <strain evidence="2">1802A</strain>
    </source>
</reference>
<dbReference type="Gene3D" id="3.40.220.10">
    <property type="entry name" value="Leucine Aminopeptidase, subunit E, domain 1"/>
    <property type="match status" value="1"/>
</dbReference>
<proteinExistence type="predicted"/>
<reference evidence="2" key="1">
    <citation type="journal article" date="2014" name="Nucleic Acids Res.">
        <title>The evolutionary dynamics of variant antigen genes in Babesia reveal a history of genomic innovation underlying host-parasite interaction.</title>
        <authorList>
            <person name="Jackson A.P."/>
            <person name="Otto T.D."/>
            <person name="Darby A."/>
            <person name="Ramaprasad A."/>
            <person name="Xia D."/>
            <person name="Echaide I.E."/>
            <person name="Farber M."/>
            <person name="Gahlot S."/>
            <person name="Gamble J."/>
            <person name="Gupta D."/>
            <person name="Gupta Y."/>
            <person name="Jackson L."/>
            <person name="Malandrin L."/>
            <person name="Malas T.B."/>
            <person name="Moussa E."/>
            <person name="Nair M."/>
            <person name="Reid A.J."/>
            <person name="Sanders M."/>
            <person name="Sharma J."/>
            <person name="Tracey A."/>
            <person name="Quail M.A."/>
            <person name="Weir W."/>
            <person name="Wastling J.M."/>
            <person name="Hall N."/>
            <person name="Willadsen P."/>
            <person name="Lingelbach K."/>
            <person name="Shiels B."/>
            <person name="Tait A."/>
            <person name="Berriman M."/>
            <person name="Allred D.R."/>
            <person name="Pain A."/>
        </authorList>
    </citation>
    <scope>NUCLEOTIDE SEQUENCE</scope>
    <source>
        <strain evidence="2">1802A</strain>
    </source>
</reference>
<gene>
    <name evidence="2" type="ORF">X943_002296</name>
</gene>
<dbReference type="EMBL" id="JAHBMH010000044">
    <property type="protein sequence ID" value="KAK1936238.1"/>
    <property type="molecule type" value="Genomic_DNA"/>
</dbReference>
<dbReference type="Pfam" id="PF01661">
    <property type="entry name" value="Macro"/>
    <property type="match status" value="1"/>
</dbReference>
<sequence>MNNRCKLGSSFIVAAFRCRRLGAARHFGTGSFLQSRLKTLRERAIAQQIDWIRSVETIGSDGVSSPHGPYTSYLEKCRLPFNVRADHDIVEPSVKADQVLSEPSGQFMRSLEVLDINGFGRISVEHDDILKVKADCILVPVPANLTPYSGLGLRVLECGGKKLITALVKRAKVLISERLNALEKIQSEFKDYNEYENAVKNSKVLNIGDVILTPPYDAAQATIIGFVVTPLFWENSTRDAVLKLRYTFKSALEHINHMRISNVVCPYMVDSLNGFEPRRAMHAMVEEAHDVLVQLDAVKPTYNLRHIRFIHKNLIEARKLGDAIVDVAHVKRPEMQVQPAAVYFSRASQRIIEFDESVLKFCSQYRKLTYKRHTVVRKSKRKHWLRNLKPFIWRPSRLYDPPPLFVYKSTGTPASRQLPPRPFYKDKLSHILFPLSRQSIKGLKIGNNGHWKAQKKQDPIYVQTRAL</sequence>
<evidence type="ECO:0000313" key="2">
    <source>
        <dbReference type="EMBL" id="KAK1936238.1"/>
    </source>
</evidence>
<dbReference type="InterPro" id="IPR043472">
    <property type="entry name" value="Macro_dom-like"/>
</dbReference>
<keyword evidence="3" id="KW-1185">Reference proteome</keyword>
<dbReference type="SUPFAM" id="SSF52949">
    <property type="entry name" value="Macro domain-like"/>
    <property type="match status" value="1"/>
</dbReference>
<dbReference type="AlphaFoldDB" id="A0AAD9GD65"/>
<name>A0AAD9GD65_BABDI</name>
<accession>A0AAD9GD65</accession>
<dbReference type="Proteomes" id="UP001195914">
    <property type="component" value="Unassembled WGS sequence"/>
</dbReference>
<dbReference type="InterPro" id="IPR002589">
    <property type="entry name" value="Macro_dom"/>
</dbReference>